<dbReference type="AlphaFoldDB" id="A0A9J6RMV5"/>
<evidence type="ECO:0000259" key="7">
    <source>
        <dbReference type="PROSITE" id="PS50850"/>
    </source>
</evidence>
<dbReference type="PROSITE" id="PS50850">
    <property type="entry name" value="MFS"/>
    <property type="match status" value="1"/>
</dbReference>
<dbReference type="EMBL" id="JAPTGG010000008">
    <property type="protein sequence ID" value="MCZ0865649.1"/>
    <property type="molecule type" value="Genomic_DNA"/>
</dbReference>
<dbReference type="PANTHER" id="PTHR43124:SF10">
    <property type="entry name" value="PURINE EFFLUX PUMP PBUE"/>
    <property type="match status" value="1"/>
</dbReference>
<feature type="transmembrane region" description="Helical" evidence="6">
    <location>
        <begin position="135"/>
        <end position="154"/>
    </location>
</feature>
<dbReference type="SUPFAM" id="SSF103473">
    <property type="entry name" value="MFS general substrate transporter"/>
    <property type="match status" value="1"/>
</dbReference>
<feature type="transmembrane region" description="Helical" evidence="6">
    <location>
        <begin position="296"/>
        <end position="323"/>
    </location>
</feature>
<accession>A0A9J6RMV5</accession>
<feature type="transmembrane region" description="Helical" evidence="6">
    <location>
        <begin position="78"/>
        <end position="96"/>
    </location>
</feature>
<dbReference type="GO" id="GO:0005886">
    <property type="term" value="C:plasma membrane"/>
    <property type="evidence" value="ECO:0007669"/>
    <property type="project" value="UniProtKB-SubCell"/>
</dbReference>
<feature type="transmembrane region" description="Helical" evidence="6">
    <location>
        <begin position="361"/>
        <end position="383"/>
    </location>
</feature>
<name>A0A9J6RMV5_9GAMM</name>
<feature type="transmembrane region" description="Helical" evidence="6">
    <location>
        <begin position="12"/>
        <end position="39"/>
    </location>
</feature>
<sequence>MKKFIESYLSKEVLGPFAAMYGVGFAPLLILPFLFSAIVKHFSISESEAGLLITVELAAMCLGSLVLAPVIDKFSKRLLAIWAVVIVAIGNLAVVFTDSLSAGYVCLAVAGFGYGVALAAGNASVAAMKGNADEVFNKVVFLGTVLMVLLLNIFPRLIVAWSLPGALLGLVALHLLMLPAIARLSPAKSEAKHDHSNKGQFKVLLQPLALVIIVMMFCYFVRDTMLWVFAESIGSNRLGMAVTDIGFLFSIHGAMSLLGPLLMLWLMHKFGKALLLIAGIIVSGAISIVVSQTHSVFVYSFLVIIWSTAHFFTYSCIMCFAAAADEKGRVAAAAGAAVMGGTAVAPAIAGYAMDSGGLPQFTLAVIIAVLLTIAFTIATTLLFPKNIQA</sequence>
<dbReference type="Proteomes" id="UP001069090">
    <property type="component" value="Unassembled WGS sequence"/>
</dbReference>
<keyword evidence="2" id="KW-1003">Cell membrane</keyword>
<dbReference type="InterPro" id="IPR036259">
    <property type="entry name" value="MFS_trans_sf"/>
</dbReference>
<dbReference type="GO" id="GO:0022857">
    <property type="term" value="F:transmembrane transporter activity"/>
    <property type="evidence" value="ECO:0007669"/>
    <property type="project" value="InterPro"/>
</dbReference>
<keyword evidence="4 6" id="KW-1133">Transmembrane helix</keyword>
<keyword evidence="9" id="KW-1185">Reference proteome</keyword>
<feature type="transmembrane region" description="Helical" evidence="6">
    <location>
        <begin position="51"/>
        <end position="71"/>
    </location>
</feature>
<feature type="transmembrane region" description="Helical" evidence="6">
    <location>
        <begin position="330"/>
        <end position="349"/>
    </location>
</feature>
<comment type="caution">
    <text evidence="8">The sequence shown here is derived from an EMBL/GenBank/DDBJ whole genome shotgun (WGS) entry which is preliminary data.</text>
</comment>
<dbReference type="Gene3D" id="1.20.1250.20">
    <property type="entry name" value="MFS general substrate transporter like domains"/>
    <property type="match status" value="2"/>
</dbReference>
<gene>
    <name evidence="8" type="ORF">O0V09_10575</name>
</gene>
<protein>
    <submittedName>
        <fullName evidence="8">MFS transporter</fullName>
    </submittedName>
</protein>
<dbReference type="InterPro" id="IPR020846">
    <property type="entry name" value="MFS_dom"/>
</dbReference>
<proteinExistence type="predicted"/>
<evidence type="ECO:0000256" key="1">
    <source>
        <dbReference type="ARBA" id="ARBA00004651"/>
    </source>
</evidence>
<keyword evidence="5 6" id="KW-0472">Membrane</keyword>
<comment type="subcellular location">
    <subcellularLocation>
        <location evidence="1">Cell membrane</location>
        <topology evidence="1">Multi-pass membrane protein</topology>
    </subcellularLocation>
</comment>
<dbReference type="PANTHER" id="PTHR43124">
    <property type="entry name" value="PURINE EFFLUX PUMP PBUE"/>
    <property type="match status" value="1"/>
</dbReference>
<keyword evidence="3 6" id="KW-0812">Transmembrane</keyword>
<reference evidence="8 9" key="1">
    <citation type="submission" date="2022-12" db="EMBL/GenBank/DDBJ databases">
        <title>Dasania phycosphaerae sp. nov., isolated from particulate material of the south coast of Korea.</title>
        <authorList>
            <person name="Jiang Y."/>
        </authorList>
    </citation>
    <scope>NUCLEOTIDE SEQUENCE [LARGE SCALE GENOMIC DNA]</scope>
    <source>
        <strain evidence="8 9">GY-19</strain>
    </source>
</reference>
<evidence type="ECO:0000256" key="6">
    <source>
        <dbReference type="SAM" id="Phobius"/>
    </source>
</evidence>
<evidence type="ECO:0000256" key="3">
    <source>
        <dbReference type="ARBA" id="ARBA00022692"/>
    </source>
</evidence>
<evidence type="ECO:0000256" key="2">
    <source>
        <dbReference type="ARBA" id="ARBA00022475"/>
    </source>
</evidence>
<evidence type="ECO:0000313" key="9">
    <source>
        <dbReference type="Proteomes" id="UP001069090"/>
    </source>
</evidence>
<feature type="domain" description="Major facilitator superfamily (MFS) profile" evidence="7">
    <location>
        <begin position="8"/>
        <end position="387"/>
    </location>
</feature>
<dbReference type="RefSeq" id="WP_258331795.1">
    <property type="nucleotide sequence ID" value="NZ_JAPTGG010000008.1"/>
</dbReference>
<feature type="transmembrane region" description="Helical" evidence="6">
    <location>
        <begin position="273"/>
        <end position="290"/>
    </location>
</feature>
<organism evidence="8 9">
    <name type="scientific">Dasania phycosphaerae</name>
    <dbReference type="NCBI Taxonomy" id="2950436"/>
    <lineage>
        <taxon>Bacteria</taxon>
        <taxon>Pseudomonadati</taxon>
        <taxon>Pseudomonadota</taxon>
        <taxon>Gammaproteobacteria</taxon>
        <taxon>Cellvibrionales</taxon>
        <taxon>Spongiibacteraceae</taxon>
        <taxon>Dasania</taxon>
    </lineage>
</organism>
<evidence type="ECO:0000256" key="4">
    <source>
        <dbReference type="ARBA" id="ARBA00022989"/>
    </source>
</evidence>
<dbReference type="Pfam" id="PF07690">
    <property type="entry name" value="MFS_1"/>
    <property type="match status" value="1"/>
</dbReference>
<dbReference type="InterPro" id="IPR050189">
    <property type="entry name" value="MFS_Efflux_Transporters"/>
</dbReference>
<feature type="transmembrane region" description="Helical" evidence="6">
    <location>
        <begin position="245"/>
        <end position="266"/>
    </location>
</feature>
<feature type="transmembrane region" description="Helical" evidence="6">
    <location>
        <begin position="160"/>
        <end position="182"/>
    </location>
</feature>
<evidence type="ECO:0000256" key="5">
    <source>
        <dbReference type="ARBA" id="ARBA00023136"/>
    </source>
</evidence>
<feature type="transmembrane region" description="Helical" evidence="6">
    <location>
        <begin position="102"/>
        <end position="123"/>
    </location>
</feature>
<evidence type="ECO:0000313" key="8">
    <source>
        <dbReference type="EMBL" id="MCZ0865649.1"/>
    </source>
</evidence>
<feature type="transmembrane region" description="Helical" evidence="6">
    <location>
        <begin position="203"/>
        <end position="222"/>
    </location>
</feature>
<dbReference type="InterPro" id="IPR011701">
    <property type="entry name" value="MFS"/>
</dbReference>